<dbReference type="AlphaFoldDB" id="A0A067PID8"/>
<evidence type="ECO:0000313" key="2">
    <source>
        <dbReference type="EMBL" id="KDQ54544.1"/>
    </source>
</evidence>
<name>A0A067PID8_9AGAM</name>
<sequence>MPGPSNSNKKKKGNTKKRKSRTTRDVTPSEPASPLPQSISPPLPPLPIDSQLQKYVDLDIDDSSVLPKAPCIVDPGNGPRVRDVAAFLSTSFAASPSYDDDLCAEFAQPEVLEMLCTVLPQEMALILWYNKTRLSSRICPACQRLYCLGDLLKDHLTESRDLLNIHRSPLLPREQEISGLCSPVCFMLASYNYQQAIHSTWGRMAEELDDKTWEYLHGSGSGIEDMGLGMLLRMARLHDLGLGQLCFPDMDLESDGSSDESTLEVEEVNAISGRSKSAELVRRGRSGTIC</sequence>
<dbReference type="InParanoid" id="A0A067PID8"/>
<evidence type="ECO:0000256" key="1">
    <source>
        <dbReference type="SAM" id="MobiDB-lite"/>
    </source>
</evidence>
<gene>
    <name evidence="2" type="ORF">JAAARDRAFT_182027</name>
</gene>
<dbReference type="HOGENOM" id="CLU_046011_0_0_1"/>
<organism evidence="2 3">
    <name type="scientific">Jaapia argillacea MUCL 33604</name>
    <dbReference type="NCBI Taxonomy" id="933084"/>
    <lineage>
        <taxon>Eukaryota</taxon>
        <taxon>Fungi</taxon>
        <taxon>Dikarya</taxon>
        <taxon>Basidiomycota</taxon>
        <taxon>Agaricomycotina</taxon>
        <taxon>Agaricomycetes</taxon>
        <taxon>Agaricomycetidae</taxon>
        <taxon>Jaapiales</taxon>
        <taxon>Jaapiaceae</taxon>
        <taxon>Jaapia</taxon>
    </lineage>
</organism>
<feature type="compositionally biased region" description="Basic residues" evidence="1">
    <location>
        <begin position="8"/>
        <end position="21"/>
    </location>
</feature>
<protein>
    <submittedName>
        <fullName evidence="2">Uncharacterized protein</fullName>
    </submittedName>
</protein>
<feature type="region of interest" description="Disordered" evidence="1">
    <location>
        <begin position="1"/>
        <end position="46"/>
    </location>
</feature>
<proteinExistence type="predicted"/>
<reference evidence="3" key="1">
    <citation type="journal article" date="2014" name="Proc. Natl. Acad. Sci. U.S.A.">
        <title>Extensive sampling of basidiomycete genomes demonstrates inadequacy of the white-rot/brown-rot paradigm for wood decay fungi.</title>
        <authorList>
            <person name="Riley R."/>
            <person name="Salamov A.A."/>
            <person name="Brown D.W."/>
            <person name="Nagy L.G."/>
            <person name="Floudas D."/>
            <person name="Held B.W."/>
            <person name="Levasseur A."/>
            <person name="Lombard V."/>
            <person name="Morin E."/>
            <person name="Otillar R."/>
            <person name="Lindquist E.A."/>
            <person name="Sun H."/>
            <person name="LaButti K.M."/>
            <person name="Schmutz J."/>
            <person name="Jabbour D."/>
            <person name="Luo H."/>
            <person name="Baker S.E."/>
            <person name="Pisabarro A.G."/>
            <person name="Walton J.D."/>
            <person name="Blanchette R.A."/>
            <person name="Henrissat B."/>
            <person name="Martin F."/>
            <person name="Cullen D."/>
            <person name="Hibbett D.S."/>
            <person name="Grigoriev I.V."/>
        </authorList>
    </citation>
    <scope>NUCLEOTIDE SEQUENCE [LARGE SCALE GENOMIC DNA]</scope>
    <source>
        <strain evidence="3">MUCL 33604</strain>
    </source>
</reference>
<accession>A0A067PID8</accession>
<dbReference type="EMBL" id="KL197728">
    <property type="protein sequence ID" value="KDQ54544.1"/>
    <property type="molecule type" value="Genomic_DNA"/>
</dbReference>
<feature type="compositionally biased region" description="Pro residues" evidence="1">
    <location>
        <begin position="31"/>
        <end position="46"/>
    </location>
</feature>
<dbReference type="STRING" id="933084.A0A067PID8"/>
<evidence type="ECO:0000313" key="3">
    <source>
        <dbReference type="Proteomes" id="UP000027265"/>
    </source>
</evidence>
<dbReference type="Proteomes" id="UP000027265">
    <property type="component" value="Unassembled WGS sequence"/>
</dbReference>
<dbReference type="OrthoDB" id="3153997at2759"/>
<keyword evidence="3" id="KW-1185">Reference proteome</keyword>